<dbReference type="EMBL" id="SUNJ01010287">
    <property type="protein sequence ID" value="TPP59753.1"/>
    <property type="molecule type" value="Genomic_DNA"/>
</dbReference>
<organism evidence="1 2">
    <name type="scientific">Fasciola gigantica</name>
    <name type="common">Giant liver fluke</name>
    <dbReference type="NCBI Taxonomy" id="46835"/>
    <lineage>
        <taxon>Eukaryota</taxon>
        <taxon>Metazoa</taxon>
        <taxon>Spiralia</taxon>
        <taxon>Lophotrochozoa</taxon>
        <taxon>Platyhelminthes</taxon>
        <taxon>Trematoda</taxon>
        <taxon>Digenea</taxon>
        <taxon>Plagiorchiida</taxon>
        <taxon>Echinostomata</taxon>
        <taxon>Echinostomatoidea</taxon>
        <taxon>Fasciolidae</taxon>
        <taxon>Fasciola</taxon>
    </lineage>
</organism>
<evidence type="ECO:0000313" key="2">
    <source>
        <dbReference type="Proteomes" id="UP000316759"/>
    </source>
</evidence>
<sequence>MRSLPSSKTPGNSTVWENLIRDTIILIELERFQVHQKTCNTCLYLRIPSRNRAGYRGASQAIWGFPSLTNHQQMHRR</sequence>
<protein>
    <submittedName>
        <fullName evidence="1">Uncharacterized protein</fullName>
    </submittedName>
</protein>
<proteinExistence type="predicted"/>
<dbReference type="Proteomes" id="UP000316759">
    <property type="component" value="Unassembled WGS sequence"/>
</dbReference>
<keyword evidence="2" id="KW-1185">Reference proteome</keyword>
<gene>
    <name evidence="1" type="ORF">FGIG_06822</name>
</gene>
<comment type="caution">
    <text evidence="1">The sequence shown here is derived from an EMBL/GenBank/DDBJ whole genome shotgun (WGS) entry which is preliminary data.</text>
</comment>
<evidence type="ECO:0000313" key="1">
    <source>
        <dbReference type="EMBL" id="TPP59753.1"/>
    </source>
</evidence>
<name>A0A504YF37_FASGI</name>
<reference evidence="1 2" key="1">
    <citation type="submission" date="2019-04" db="EMBL/GenBank/DDBJ databases">
        <title>Annotation for the trematode Fasciola gigantica.</title>
        <authorList>
            <person name="Choi Y.-J."/>
        </authorList>
    </citation>
    <scope>NUCLEOTIDE SEQUENCE [LARGE SCALE GENOMIC DNA]</scope>
    <source>
        <strain evidence="1">Uganda_cow_1</strain>
    </source>
</reference>
<dbReference type="AlphaFoldDB" id="A0A504YF37"/>
<accession>A0A504YF37</accession>